<keyword evidence="1" id="KW-0812">Transmembrane</keyword>
<evidence type="ECO:0000313" key="2">
    <source>
        <dbReference type="EMBL" id="GCD93632.1"/>
    </source>
</evidence>
<dbReference type="EMBL" id="BIFH01000014">
    <property type="protein sequence ID" value="GCD93632.1"/>
    <property type="molecule type" value="Genomic_DNA"/>
</dbReference>
<comment type="caution">
    <text evidence="2">The sequence shown here is derived from an EMBL/GenBank/DDBJ whole genome shotgun (WGS) entry which is preliminary data.</text>
</comment>
<reference evidence="2 3" key="1">
    <citation type="submission" date="2018-12" db="EMBL/GenBank/DDBJ databases">
        <title>Draft genome sequence of Embleya hyalina NBRC 13850T.</title>
        <authorList>
            <person name="Komaki H."/>
            <person name="Hosoyama A."/>
            <person name="Kimura A."/>
            <person name="Ichikawa N."/>
            <person name="Tamura T."/>
        </authorList>
    </citation>
    <scope>NUCLEOTIDE SEQUENCE [LARGE SCALE GENOMIC DNA]</scope>
    <source>
        <strain evidence="2 3">NBRC 13850</strain>
    </source>
</reference>
<keyword evidence="3" id="KW-1185">Reference proteome</keyword>
<sequence length="149" mass="15129">MTVAASMFPPAVRQARADPADGRAAAVVRGLHRTCRVYAVVGVVVPVFGLGVALQMDVVGDAWLIVSMVLTAIAAAVLGLAVLPRQSALLADVGTPDGGTTAATTAAPDPLSPFHRATVRLGMLTGVFNLLWATVTVLMIARPGSSTGA</sequence>
<name>A0A401YGA3_9ACTN</name>
<keyword evidence="1" id="KW-0472">Membrane</keyword>
<keyword evidence="1" id="KW-1133">Transmembrane helix</keyword>
<evidence type="ECO:0000313" key="3">
    <source>
        <dbReference type="Proteomes" id="UP000286931"/>
    </source>
</evidence>
<dbReference type="Proteomes" id="UP000286931">
    <property type="component" value="Unassembled WGS sequence"/>
</dbReference>
<feature type="transmembrane region" description="Helical" evidence="1">
    <location>
        <begin position="62"/>
        <end position="83"/>
    </location>
</feature>
<proteinExistence type="predicted"/>
<feature type="transmembrane region" description="Helical" evidence="1">
    <location>
        <begin position="121"/>
        <end position="141"/>
    </location>
</feature>
<dbReference type="AlphaFoldDB" id="A0A401YGA3"/>
<gene>
    <name evidence="2" type="ORF">EHYA_01277</name>
</gene>
<feature type="transmembrane region" description="Helical" evidence="1">
    <location>
        <begin position="37"/>
        <end position="56"/>
    </location>
</feature>
<evidence type="ECO:0000256" key="1">
    <source>
        <dbReference type="SAM" id="Phobius"/>
    </source>
</evidence>
<protein>
    <submittedName>
        <fullName evidence="2">Uncharacterized protein</fullName>
    </submittedName>
</protein>
<accession>A0A401YGA3</accession>
<organism evidence="2 3">
    <name type="scientific">Embleya hyalina</name>
    <dbReference type="NCBI Taxonomy" id="516124"/>
    <lineage>
        <taxon>Bacteria</taxon>
        <taxon>Bacillati</taxon>
        <taxon>Actinomycetota</taxon>
        <taxon>Actinomycetes</taxon>
        <taxon>Kitasatosporales</taxon>
        <taxon>Streptomycetaceae</taxon>
        <taxon>Embleya</taxon>
    </lineage>
</organism>